<dbReference type="InterPro" id="IPR006195">
    <property type="entry name" value="aa-tRNA-synth_II"/>
</dbReference>
<feature type="domain" description="Aminoacyl-transfer RNA synthetases class-II family profile" evidence="5">
    <location>
        <begin position="8"/>
        <end position="137"/>
    </location>
</feature>
<organism evidence="6">
    <name type="scientific">mine drainage metagenome</name>
    <dbReference type="NCBI Taxonomy" id="410659"/>
    <lineage>
        <taxon>unclassified sequences</taxon>
        <taxon>metagenomes</taxon>
        <taxon>ecological metagenomes</taxon>
    </lineage>
</organism>
<keyword evidence="2" id="KW-0547">Nucleotide-binding</keyword>
<evidence type="ECO:0000256" key="1">
    <source>
        <dbReference type="ARBA" id="ARBA00022598"/>
    </source>
</evidence>
<dbReference type="GO" id="GO:0006430">
    <property type="term" value="P:lysyl-tRNA aminoacylation"/>
    <property type="evidence" value="ECO:0007669"/>
    <property type="project" value="TreeGrafter"/>
</dbReference>
<dbReference type="InterPro" id="IPR045864">
    <property type="entry name" value="aa-tRNA-synth_II/BPL/LPL"/>
</dbReference>
<reference evidence="6" key="2">
    <citation type="journal article" date="2014" name="ISME J.">
        <title>Microbial stratification in low pH oxic and suboxic macroscopic growths along an acid mine drainage.</title>
        <authorList>
            <person name="Mendez-Garcia C."/>
            <person name="Mesa V."/>
            <person name="Sprenger R.R."/>
            <person name="Richter M."/>
            <person name="Diez M.S."/>
            <person name="Solano J."/>
            <person name="Bargiela R."/>
            <person name="Golyshina O.V."/>
            <person name="Manteca A."/>
            <person name="Ramos J.L."/>
            <person name="Gallego J.R."/>
            <person name="Llorente I."/>
            <person name="Martins Dos Santos V.A."/>
            <person name="Jensen O.N."/>
            <person name="Pelaez A.I."/>
            <person name="Sanchez J."/>
            <person name="Ferrer M."/>
        </authorList>
    </citation>
    <scope>NUCLEOTIDE SEQUENCE</scope>
</reference>
<dbReference type="InterPro" id="IPR004364">
    <property type="entry name" value="Aa-tRNA-synt_II"/>
</dbReference>
<feature type="region of interest" description="Disordered" evidence="4">
    <location>
        <begin position="73"/>
        <end position="93"/>
    </location>
</feature>
<dbReference type="Gene3D" id="3.30.930.10">
    <property type="entry name" value="Bira Bifunctional Protein, Domain 2"/>
    <property type="match status" value="1"/>
</dbReference>
<keyword evidence="3" id="KW-0067">ATP-binding</keyword>
<keyword evidence="1" id="KW-0436">Ligase</keyword>
<dbReference type="GO" id="GO:0004824">
    <property type="term" value="F:lysine-tRNA ligase activity"/>
    <property type="evidence" value="ECO:0007669"/>
    <property type="project" value="TreeGrafter"/>
</dbReference>
<dbReference type="PANTHER" id="PTHR42918">
    <property type="entry name" value="LYSYL-TRNA SYNTHETASE"/>
    <property type="match status" value="1"/>
</dbReference>
<feature type="non-terminal residue" evidence="6">
    <location>
        <position position="1"/>
    </location>
</feature>
<name>T0YZL8_9ZZZZ</name>
<dbReference type="PROSITE" id="PS50862">
    <property type="entry name" value="AA_TRNA_LIGASE_II"/>
    <property type="match status" value="1"/>
</dbReference>
<dbReference type="GO" id="GO:0000049">
    <property type="term" value="F:tRNA binding"/>
    <property type="evidence" value="ECO:0007669"/>
    <property type="project" value="TreeGrafter"/>
</dbReference>
<dbReference type="AlphaFoldDB" id="T0YZL8"/>
<dbReference type="PANTHER" id="PTHR42918:SF15">
    <property type="entry name" value="LYSINE--TRNA LIGASE, CHLOROPLASTIC_MITOCHONDRIAL"/>
    <property type="match status" value="1"/>
</dbReference>
<keyword evidence="6" id="KW-0030">Aminoacyl-tRNA synthetase</keyword>
<sequence length="145" mass="16632">NNYHVADSLFDKYIKPTLADPTFMLDFPAYMCPLTKDKRGNKLLSERFELYINGMEVANCYSELTNPIEQRKKFEEQEAERKKGDEEAPPSDKDFIEAIEYGMPPTAGCGIGMDRLVMLLTNVSSIKEVMLFPAVRPEEKKKQNK</sequence>
<dbReference type="EMBL" id="AUZZ01007776">
    <property type="protein sequence ID" value="EQD41131.1"/>
    <property type="molecule type" value="Genomic_DNA"/>
</dbReference>
<evidence type="ECO:0000256" key="3">
    <source>
        <dbReference type="ARBA" id="ARBA00022840"/>
    </source>
</evidence>
<dbReference type="GO" id="GO:0005829">
    <property type="term" value="C:cytosol"/>
    <property type="evidence" value="ECO:0007669"/>
    <property type="project" value="TreeGrafter"/>
</dbReference>
<reference evidence="6" key="1">
    <citation type="submission" date="2013-08" db="EMBL/GenBank/DDBJ databases">
        <authorList>
            <person name="Mendez C."/>
            <person name="Richter M."/>
            <person name="Ferrer M."/>
            <person name="Sanchez J."/>
        </authorList>
    </citation>
    <scope>NUCLEOTIDE SEQUENCE</scope>
</reference>
<evidence type="ECO:0000256" key="2">
    <source>
        <dbReference type="ARBA" id="ARBA00022741"/>
    </source>
</evidence>
<proteinExistence type="predicted"/>
<evidence type="ECO:0000256" key="4">
    <source>
        <dbReference type="SAM" id="MobiDB-lite"/>
    </source>
</evidence>
<dbReference type="GO" id="GO:0005524">
    <property type="term" value="F:ATP binding"/>
    <property type="evidence" value="ECO:0007669"/>
    <property type="project" value="InterPro"/>
</dbReference>
<comment type="caution">
    <text evidence="6">The sequence shown here is derived from an EMBL/GenBank/DDBJ whole genome shotgun (WGS) entry which is preliminary data.</text>
</comment>
<evidence type="ECO:0000259" key="5">
    <source>
        <dbReference type="PROSITE" id="PS50862"/>
    </source>
</evidence>
<gene>
    <name evidence="6" type="ORF">B2A_10800</name>
</gene>
<evidence type="ECO:0000313" key="6">
    <source>
        <dbReference type="EMBL" id="EQD41131.1"/>
    </source>
</evidence>
<protein>
    <submittedName>
        <fullName evidence="6">Lysyl-tRNA synthetase</fullName>
    </submittedName>
</protein>
<dbReference type="Pfam" id="PF00152">
    <property type="entry name" value="tRNA-synt_2"/>
    <property type="match status" value="1"/>
</dbReference>
<dbReference type="SUPFAM" id="SSF55681">
    <property type="entry name" value="Class II aaRS and biotin synthetases"/>
    <property type="match status" value="1"/>
</dbReference>
<accession>T0YZL8</accession>